<keyword evidence="4 10" id="KW-0460">Magnesium</keyword>
<evidence type="ECO:0000313" key="12">
    <source>
        <dbReference type="Proteomes" id="UP000294829"/>
    </source>
</evidence>
<feature type="binding site" evidence="10">
    <location>
        <position position="296"/>
    </location>
    <ligand>
        <name>substrate</name>
    </ligand>
</feature>
<comment type="function">
    <text evidence="10">Catalyzes the NAD(P)-dependent oxidation of 4-(phosphooxy)-L-threonine (HTP) into 2-amino-3-oxo-4-(phosphooxy)butyric acid which spontaneously decarboxylates to form 3-amino-2-oxopropyl phosphate (AHAP).</text>
</comment>
<evidence type="ECO:0000256" key="7">
    <source>
        <dbReference type="ARBA" id="ARBA00023027"/>
    </source>
</evidence>
<keyword evidence="12" id="KW-1185">Reference proteome</keyword>
<proteinExistence type="inferred from homology"/>
<accession>A0A4R5W018</accession>
<dbReference type="GO" id="GO:0000287">
    <property type="term" value="F:magnesium ion binding"/>
    <property type="evidence" value="ECO:0007669"/>
    <property type="project" value="UniProtKB-UniRule"/>
</dbReference>
<protein>
    <recommendedName>
        <fullName evidence="10">4-hydroxythreonine-4-phosphate dehydrogenase</fullName>
        <ecNumber evidence="10">1.1.1.262</ecNumber>
    </recommendedName>
    <alternativeName>
        <fullName evidence="10">4-(phosphohydroxy)-L-threonine dehydrogenase</fullName>
    </alternativeName>
</protein>
<comment type="cofactor">
    <cofactor evidence="10">
        <name>Zn(2+)</name>
        <dbReference type="ChEBI" id="CHEBI:29105"/>
    </cofactor>
    <cofactor evidence="10">
        <name>Mg(2+)</name>
        <dbReference type="ChEBI" id="CHEBI:18420"/>
    </cofactor>
    <cofactor evidence="10">
        <name>Co(2+)</name>
        <dbReference type="ChEBI" id="CHEBI:48828"/>
    </cofactor>
    <text evidence="10">Binds 1 divalent metal cation per subunit. Can use ions such as Zn(2+), Mg(2+) or Co(2+).</text>
</comment>
<evidence type="ECO:0000256" key="3">
    <source>
        <dbReference type="ARBA" id="ARBA00022833"/>
    </source>
</evidence>
<dbReference type="GO" id="GO:0008615">
    <property type="term" value="P:pyridoxine biosynthetic process"/>
    <property type="evidence" value="ECO:0007669"/>
    <property type="project" value="UniProtKB-UniRule"/>
</dbReference>
<keyword evidence="7 10" id="KW-0520">NAD</keyword>
<feature type="binding site" evidence="10">
    <location>
        <position position="142"/>
    </location>
    <ligand>
        <name>substrate</name>
    </ligand>
</feature>
<dbReference type="GO" id="GO:0042823">
    <property type="term" value="P:pyridoxal phosphate biosynthetic process"/>
    <property type="evidence" value="ECO:0007669"/>
    <property type="project" value="UniProtKB-UniRule"/>
</dbReference>
<comment type="subunit">
    <text evidence="10">Homodimer.</text>
</comment>
<evidence type="ECO:0000256" key="8">
    <source>
        <dbReference type="ARBA" id="ARBA00023096"/>
    </source>
</evidence>
<comment type="miscellaneous">
    <text evidence="10">The active site is located at the dimer interface.</text>
</comment>
<dbReference type="OrthoDB" id="9801783at2"/>
<comment type="catalytic activity">
    <reaction evidence="10">
        <text>4-(phosphooxy)-L-threonine + NAD(+) = 3-amino-2-oxopropyl phosphate + CO2 + NADH</text>
        <dbReference type="Rhea" id="RHEA:32275"/>
        <dbReference type="ChEBI" id="CHEBI:16526"/>
        <dbReference type="ChEBI" id="CHEBI:57279"/>
        <dbReference type="ChEBI" id="CHEBI:57540"/>
        <dbReference type="ChEBI" id="CHEBI:57945"/>
        <dbReference type="ChEBI" id="CHEBI:58452"/>
        <dbReference type="EC" id="1.1.1.262"/>
    </reaction>
</comment>
<keyword evidence="8 10" id="KW-0664">Pyridoxine biosynthesis</keyword>
<dbReference type="GO" id="GO:0008270">
    <property type="term" value="F:zinc ion binding"/>
    <property type="evidence" value="ECO:0007669"/>
    <property type="project" value="UniProtKB-UniRule"/>
</dbReference>
<feature type="binding site" evidence="10">
    <location>
        <position position="224"/>
    </location>
    <ligand>
        <name>a divalent metal cation</name>
        <dbReference type="ChEBI" id="CHEBI:60240"/>
        <note>ligand shared between dimeric partners</note>
    </ligand>
</feature>
<dbReference type="Proteomes" id="UP000294829">
    <property type="component" value="Unassembled WGS sequence"/>
</dbReference>
<sequence length="345" mass="36613">MKSQLPTLAITVGEPAGIGPEISLRAAWQERFQCRSVLIGDGDFLHQLARQIDPEIQLSVVSDLVQIPAESASTASPTLLVLNCPLAQSVVAGQLDPRNGLAVLRTLDLAIEGAQQGKFDAIVTAPLQKSTINDAGVAFSGHTEYLAEQTNTAKVVMMLACAKTANQHRPLRVALATTHLSLRAVADAISAHELTHIIQIIHADLQTKFGIEKPVILVAGLNPHAGENGYLGREEIEIITPVITAMQASGIDARGPYPADTLFQAKYLNQADCVLAMYHDQGLPVLKYASFGMGVNITLGLPIIRTSVDHGTALDLAAQGVGHADIGSMLEAMQCAIAMSLTQKN</sequence>
<dbReference type="UniPathway" id="UPA00244">
    <property type="reaction ID" value="UER00312"/>
</dbReference>
<keyword evidence="2 10" id="KW-0479">Metal-binding</keyword>
<keyword evidence="1 10" id="KW-0963">Cytoplasm</keyword>
<dbReference type="Pfam" id="PF04166">
    <property type="entry name" value="PdxA"/>
    <property type="match status" value="1"/>
</dbReference>
<dbReference type="HAMAP" id="MF_00536">
    <property type="entry name" value="PdxA"/>
    <property type="match status" value="1"/>
</dbReference>
<feature type="binding site" evidence="10">
    <location>
        <position position="143"/>
    </location>
    <ligand>
        <name>substrate</name>
    </ligand>
</feature>
<dbReference type="SUPFAM" id="SSF53659">
    <property type="entry name" value="Isocitrate/Isopropylmalate dehydrogenase-like"/>
    <property type="match status" value="1"/>
</dbReference>
<feature type="binding site" evidence="10">
    <location>
        <position position="279"/>
    </location>
    <ligand>
        <name>a divalent metal cation</name>
        <dbReference type="ChEBI" id="CHEBI:60240"/>
        <note>ligand shared between dimeric partners</note>
    </ligand>
</feature>
<dbReference type="GO" id="GO:0051287">
    <property type="term" value="F:NAD binding"/>
    <property type="evidence" value="ECO:0007669"/>
    <property type="project" value="InterPro"/>
</dbReference>
<name>A0A4R5W018_9BURK</name>
<evidence type="ECO:0000256" key="9">
    <source>
        <dbReference type="ARBA" id="ARBA00023285"/>
    </source>
</evidence>
<dbReference type="PANTHER" id="PTHR30004">
    <property type="entry name" value="4-HYDROXYTHREONINE-4-PHOSPHATE DEHYDROGENASE"/>
    <property type="match status" value="1"/>
</dbReference>
<dbReference type="Gene3D" id="3.40.718.10">
    <property type="entry name" value="Isopropylmalate Dehydrogenase"/>
    <property type="match status" value="1"/>
</dbReference>
<dbReference type="AlphaFoldDB" id="A0A4R5W018"/>
<reference evidence="11 12" key="1">
    <citation type="submission" date="2019-03" db="EMBL/GenBank/DDBJ databases">
        <title>Sapientia aquatica gen. nov., sp. nov., isolated from a crater lake.</title>
        <authorList>
            <person name="Felfoldi T."/>
            <person name="Szabo A."/>
            <person name="Toth E."/>
            <person name="Schumann P."/>
            <person name="Keki Z."/>
            <person name="Marialigeti K."/>
            <person name="Mathe I."/>
        </authorList>
    </citation>
    <scope>NUCLEOTIDE SEQUENCE [LARGE SCALE GENOMIC DNA]</scope>
    <source>
        <strain evidence="11 12">SA-152</strain>
    </source>
</reference>
<evidence type="ECO:0000256" key="10">
    <source>
        <dbReference type="HAMAP-Rule" id="MF_00536"/>
    </source>
</evidence>
<dbReference type="PANTHER" id="PTHR30004:SF5">
    <property type="entry name" value="4-HYDROXYTHREONINE-4-PHOSPHATE DEHYDROGENASE"/>
    <property type="match status" value="1"/>
</dbReference>
<comment type="subcellular location">
    <subcellularLocation>
        <location evidence="10">Cytoplasm</location>
    </subcellularLocation>
</comment>
<comment type="caution">
    <text evidence="11">The sequence shown here is derived from an EMBL/GenBank/DDBJ whole genome shotgun (WGS) entry which is preliminary data.</text>
</comment>
<dbReference type="NCBIfam" id="TIGR00557">
    <property type="entry name" value="pdxA"/>
    <property type="match status" value="1"/>
</dbReference>
<keyword evidence="5 10" id="KW-0521">NADP</keyword>
<keyword evidence="3 10" id="KW-0862">Zinc</keyword>
<keyword evidence="6 10" id="KW-0560">Oxidoreductase</keyword>
<evidence type="ECO:0000256" key="6">
    <source>
        <dbReference type="ARBA" id="ARBA00023002"/>
    </source>
</evidence>
<dbReference type="GO" id="GO:0050897">
    <property type="term" value="F:cobalt ion binding"/>
    <property type="evidence" value="ECO:0007669"/>
    <property type="project" value="UniProtKB-UniRule"/>
</dbReference>
<feature type="binding site" evidence="10">
    <location>
        <position position="305"/>
    </location>
    <ligand>
        <name>substrate</name>
    </ligand>
</feature>
<feature type="binding site" evidence="10">
    <location>
        <position position="179"/>
    </location>
    <ligand>
        <name>a divalent metal cation</name>
        <dbReference type="ChEBI" id="CHEBI:60240"/>
        <note>ligand shared between dimeric partners</note>
    </ligand>
</feature>
<gene>
    <name evidence="10 11" type="primary">pdxA</name>
    <name evidence="11" type="ORF">E2I14_12590</name>
</gene>
<dbReference type="InterPro" id="IPR037510">
    <property type="entry name" value="PdxA"/>
</dbReference>
<dbReference type="EC" id="1.1.1.262" evidence="10"/>
<dbReference type="GO" id="GO:0005737">
    <property type="term" value="C:cytoplasm"/>
    <property type="evidence" value="ECO:0007669"/>
    <property type="project" value="UniProtKB-SubCell"/>
</dbReference>
<comment type="pathway">
    <text evidence="10">Cofactor biosynthesis; pyridoxine 5'-phosphate biosynthesis; pyridoxine 5'-phosphate from D-erythrose 4-phosphate: step 4/5.</text>
</comment>
<dbReference type="InterPro" id="IPR005255">
    <property type="entry name" value="PdxA_fam"/>
</dbReference>
<dbReference type="EMBL" id="SMYL01000006">
    <property type="protein sequence ID" value="TDK65256.1"/>
    <property type="molecule type" value="Genomic_DNA"/>
</dbReference>
<comment type="similarity">
    <text evidence="10">Belongs to the PdxA family.</text>
</comment>
<dbReference type="GO" id="GO:0050570">
    <property type="term" value="F:4-hydroxythreonine-4-phosphate dehydrogenase activity"/>
    <property type="evidence" value="ECO:0007669"/>
    <property type="project" value="UniProtKB-UniRule"/>
</dbReference>
<organism evidence="11 12">
    <name type="scientific">Sapientia aquatica</name>
    <dbReference type="NCBI Taxonomy" id="1549640"/>
    <lineage>
        <taxon>Bacteria</taxon>
        <taxon>Pseudomonadati</taxon>
        <taxon>Pseudomonadota</taxon>
        <taxon>Betaproteobacteria</taxon>
        <taxon>Burkholderiales</taxon>
        <taxon>Oxalobacteraceae</taxon>
        <taxon>Sapientia</taxon>
    </lineage>
</organism>
<evidence type="ECO:0000313" key="11">
    <source>
        <dbReference type="EMBL" id="TDK65256.1"/>
    </source>
</evidence>
<feature type="binding site" evidence="10">
    <location>
        <position position="287"/>
    </location>
    <ligand>
        <name>substrate</name>
    </ligand>
</feature>
<evidence type="ECO:0000256" key="2">
    <source>
        <dbReference type="ARBA" id="ARBA00022723"/>
    </source>
</evidence>
<evidence type="ECO:0000256" key="4">
    <source>
        <dbReference type="ARBA" id="ARBA00022842"/>
    </source>
</evidence>
<keyword evidence="9 10" id="KW-0170">Cobalt</keyword>
<evidence type="ECO:0000256" key="1">
    <source>
        <dbReference type="ARBA" id="ARBA00022490"/>
    </source>
</evidence>
<dbReference type="NCBIfam" id="NF002520">
    <property type="entry name" value="PRK01909.1"/>
    <property type="match status" value="1"/>
</dbReference>
<evidence type="ECO:0000256" key="5">
    <source>
        <dbReference type="ARBA" id="ARBA00022857"/>
    </source>
</evidence>
<dbReference type="RefSeq" id="WP_133329038.1">
    <property type="nucleotide sequence ID" value="NZ_SMYL01000006.1"/>
</dbReference>